<protein>
    <recommendedName>
        <fullName evidence="3">C-type lysozyme inhibitor domain-containing protein</fullName>
    </recommendedName>
</protein>
<feature type="signal peptide" evidence="1">
    <location>
        <begin position="1"/>
        <end position="35"/>
    </location>
</feature>
<feature type="chain" id="PRO_5026911904" description="C-type lysozyme inhibitor domain-containing protein" evidence="1">
    <location>
        <begin position="36"/>
        <end position="129"/>
    </location>
</feature>
<gene>
    <name evidence="2" type="ORF">AVDCRST_MAG30-1407</name>
</gene>
<evidence type="ECO:0008006" key="3">
    <source>
        <dbReference type="Google" id="ProtNLM"/>
    </source>
</evidence>
<organism evidence="2">
    <name type="scientific">uncultured Solirubrobacteraceae bacterium</name>
    <dbReference type="NCBI Taxonomy" id="1162706"/>
    <lineage>
        <taxon>Bacteria</taxon>
        <taxon>Bacillati</taxon>
        <taxon>Actinomycetota</taxon>
        <taxon>Thermoleophilia</taxon>
        <taxon>Solirubrobacterales</taxon>
        <taxon>Solirubrobacteraceae</taxon>
        <taxon>environmental samples</taxon>
    </lineage>
</organism>
<dbReference type="EMBL" id="CADCVS010000202">
    <property type="protein sequence ID" value="CAA9492253.1"/>
    <property type="molecule type" value="Genomic_DNA"/>
</dbReference>
<dbReference type="AlphaFoldDB" id="A0A6J4SEX8"/>
<sequence length="129" mass="14083">MTRSIAAPTVRLFRATALCTCLAALLLGPAATAQAAAPPKGTYHCKYPETNRSFGLITIVDGKSYKFNRKKSGRYKTSGKKITFSSGPMKGVFVNAVWKRVSSATYISLFDGERFGQSYQDVQCQRGKS</sequence>
<proteinExistence type="predicted"/>
<evidence type="ECO:0000256" key="1">
    <source>
        <dbReference type="SAM" id="SignalP"/>
    </source>
</evidence>
<keyword evidence="1" id="KW-0732">Signal</keyword>
<name>A0A6J4SEX8_9ACTN</name>
<evidence type="ECO:0000313" key="2">
    <source>
        <dbReference type="EMBL" id="CAA9492253.1"/>
    </source>
</evidence>
<accession>A0A6J4SEX8</accession>
<reference evidence="2" key="1">
    <citation type="submission" date="2020-02" db="EMBL/GenBank/DDBJ databases">
        <authorList>
            <person name="Meier V. D."/>
        </authorList>
    </citation>
    <scope>NUCLEOTIDE SEQUENCE</scope>
    <source>
        <strain evidence="2">AVDCRST_MAG30</strain>
    </source>
</reference>